<reference evidence="2 3" key="1">
    <citation type="submission" date="2024-10" db="EMBL/GenBank/DDBJ databases">
        <title>The Natural Products Discovery Center: Release of the First 8490 Sequenced Strains for Exploring Actinobacteria Biosynthetic Diversity.</title>
        <authorList>
            <person name="Kalkreuter E."/>
            <person name="Kautsar S.A."/>
            <person name="Yang D."/>
            <person name="Bader C.D."/>
            <person name="Teijaro C.N."/>
            <person name="Fluegel L."/>
            <person name="Davis C.M."/>
            <person name="Simpson J.R."/>
            <person name="Lauterbach L."/>
            <person name="Steele A.D."/>
            <person name="Gui C."/>
            <person name="Meng S."/>
            <person name="Li G."/>
            <person name="Viehrig K."/>
            <person name="Ye F."/>
            <person name="Su P."/>
            <person name="Kiefer A.F."/>
            <person name="Nichols A."/>
            <person name="Cepeda A.J."/>
            <person name="Yan W."/>
            <person name="Fan B."/>
            <person name="Jiang Y."/>
            <person name="Adhikari A."/>
            <person name="Zheng C.-J."/>
            <person name="Schuster L."/>
            <person name="Cowan T.M."/>
            <person name="Smanski M.J."/>
            <person name="Chevrette M.G."/>
            <person name="De Carvalho L.P.S."/>
            <person name="Shen B."/>
        </authorList>
    </citation>
    <scope>NUCLEOTIDE SEQUENCE [LARGE SCALE GENOMIC DNA]</scope>
    <source>
        <strain evidence="2 3">NPDC019275</strain>
    </source>
</reference>
<dbReference type="Proteomes" id="UP001611415">
    <property type="component" value="Unassembled WGS sequence"/>
</dbReference>
<dbReference type="PANTHER" id="PTHR23150">
    <property type="entry name" value="SULFATASE MODIFYING FACTOR 1, 2"/>
    <property type="match status" value="1"/>
</dbReference>
<name>A0ABW7WRB4_9NOCA</name>
<sequence>MSLLFDRDWTAMEHRSDGEPGGCCAPRTERTIFAGAPTGTPTRGDAPASLVLLPGGTFLMGDESAWAYPGDGEGPRHRVIVDSFAIDRYTVSNAAFAAFVDATGHRTDAERYGWSFVFAGLLPEDAPPTRSVVGAPWWRQVEGAEWRHPSGPGSRIDDVLDHPVVHVSWNDAQAYCAWSGTRLPTEAEWEYAARAGSDDPFPWGPDLEPDEHPRMNVFRGRFPRTDPGAHLGTLAVDAFAPNDFGLHNVTGNVWEWCADWYARDYYRHSPERNPTGPATGAGRVMRGGSYLCHHSYCRRYRVSARQGSEPVSSTGNLGFRVAKDR</sequence>
<accession>A0ABW7WRB4</accession>
<evidence type="ECO:0000313" key="2">
    <source>
        <dbReference type="EMBL" id="MFI2471747.1"/>
    </source>
</evidence>
<keyword evidence="3" id="KW-1185">Reference proteome</keyword>
<protein>
    <submittedName>
        <fullName evidence="2">Formylglycine-generating enzyme family protein</fullName>
    </submittedName>
</protein>
<evidence type="ECO:0000259" key="1">
    <source>
        <dbReference type="Pfam" id="PF03781"/>
    </source>
</evidence>
<dbReference type="Gene3D" id="3.90.1580.10">
    <property type="entry name" value="paralog of FGE (formylglycine-generating enzyme)"/>
    <property type="match status" value="1"/>
</dbReference>
<dbReference type="PANTHER" id="PTHR23150:SF19">
    <property type="entry name" value="FORMYLGLYCINE-GENERATING ENZYME"/>
    <property type="match status" value="1"/>
</dbReference>
<evidence type="ECO:0000313" key="3">
    <source>
        <dbReference type="Proteomes" id="UP001611415"/>
    </source>
</evidence>
<gene>
    <name evidence="2" type="ORF">ACH49W_00070</name>
</gene>
<dbReference type="SUPFAM" id="SSF56436">
    <property type="entry name" value="C-type lectin-like"/>
    <property type="match status" value="1"/>
</dbReference>
<dbReference type="RefSeq" id="WP_397090240.1">
    <property type="nucleotide sequence ID" value="NZ_JBIRYO010000001.1"/>
</dbReference>
<dbReference type="InterPro" id="IPR042095">
    <property type="entry name" value="SUMF_sf"/>
</dbReference>
<comment type="caution">
    <text evidence="2">The sequence shown here is derived from an EMBL/GenBank/DDBJ whole genome shotgun (WGS) entry which is preliminary data.</text>
</comment>
<dbReference type="EMBL" id="JBIRYO010000001">
    <property type="protein sequence ID" value="MFI2471747.1"/>
    <property type="molecule type" value="Genomic_DNA"/>
</dbReference>
<dbReference type="InterPro" id="IPR005532">
    <property type="entry name" value="SUMF_dom"/>
</dbReference>
<organism evidence="2 3">
    <name type="scientific">Nocardia xishanensis</name>
    <dbReference type="NCBI Taxonomy" id="238964"/>
    <lineage>
        <taxon>Bacteria</taxon>
        <taxon>Bacillati</taxon>
        <taxon>Actinomycetota</taxon>
        <taxon>Actinomycetes</taxon>
        <taxon>Mycobacteriales</taxon>
        <taxon>Nocardiaceae</taxon>
        <taxon>Nocardia</taxon>
    </lineage>
</organism>
<feature type="domain" description="Sulfatase-modifying factor enzyme-like" evidence="1">
    <location>
        <begin position="49"/>
        <end position="323"/>
    </location>
</feature>
<dbReference type="Pfam" id="PF03781">
    <property type="entry name" value="FGE-sulfatase"/>
    <property type="match status" value="1"/>
</dbReference>
<dbReference type="InterPro" id="IPR051043">
    <property type="entry name" value="Sulfatase_Mod_Factor_Kinase"/>
</dbReference>
<proteinExistence type="predicted"/>
<dbReference type="InterPro" id="IPR016187">
    <property type="entry name" value="CTDL_fold"/>
</dbReference>